<evidence type="ECO:0000256" key="4">
    <source>
        <dbReference type="ARBA" id="ARBA00022833"/>
    </source>
</evidence>
<organism evidence="8">
    <name type="scientific">Notodromas monacha</name>
    <dbReference type="NCBI Taxonomy" id="399045"/>
    <lineage>
        <taxon>Eukaryota</taxon>
        <taxon>Metazoa</taxon>
        <taxon>Ecdysozoa</taxon>
        <taxon>Arthropoda</taxon>
        <taxon>Crustacea</taxon>
        <taxon>Oligostraca</taxon>
        <taxon>Ostracoda</taxon>
        <taxon>Podocopa</taxon>
        <taxon>Podocopida</taxon>
        <taxon>Cypridocopina</taxon>
        <taxon>Cypridoidea</taxon>
        <taxon>Cyprididae</taxon>
        <taxon>Notodromas</taxon>
    </lineage>
</organism>
<evidence type="ECO:0000313" key="8">
    <source>
        <dbReference type="EMBL" id="CAD7283250.1"/>
    </source>
</evidence>
<dbReference type="Pfam" id="PF00096">
    <property type="entry name" value="zf-C2H2"/>
    <property type="match status" value="1"/>
</dbReference>
<dbReference type="Gene3D" id="3.30.160.60">
    <property type="entry name" value="Classic Zinc Finger"/>
    <property type="match status" value="4"/>
</dbReference>
<dbReference type="SUPFAM" id="SSF57667">
    <property type="entry name" value="beta-beta-alpha zinc fingers"/>
    <property type="match status" value="4"/>
</dbReference>
<keyword evidence="3 5" id="KW-0863">Zinc-finger</keyword>
<evidence type="ECO:0000256" key="1">
    <source>
        <dbReference type="ARBA" id="ARBA00022723"/>
    </source>
</evidence>
<evidence type="ECO:0000256" key="5">
    <source>
        <dbReference type="PROSITE-ProRule" id="PRU00042"/>
    </source>
</evidence>
<evidence type="ECO:0000313" key="9">
    <source>
        <dbReference type="Proteomes" id="UP000678499"/>
    </source>
</evidence>
<feature type="domain" description="C2H2-type" evidence="7">
    <location>
        <begin position="637"/>
        <end position="665"/>
    </location>
</feature>
<dbReference type="EMBL" id="CAJPEX010005090">
    <property type="protein sequence ID" value="CAG0923402.1"/>
    <property type="molecule type" value="Genomic_DNA"/>
</dbReference>
<proteinExistence type="predicted"/>
<feature type="compositionally biased region" description="Basic residues" evidence="6">
    <location>
        <begin position="188"/>
        <end position="200"/>
    </location>
</feature>
<feature type="compositionally biased region" description="Basic and acidic residues" evidence="6">
    <location>
        <begin position="465"/>
        <end position="479"/>
    </location>
</feature>
<feature type="region of interest" description="Disordered" evidence="6">
    <location>
        <begin position="577"/>
        <end position="622"/>
    </location>
</feature>
<feature type="compositionally biased region" description="Polar residues" evidence="6">
    <location>
        <begin position="582"/>
        <end position="591"/>
    </location>
</feature>
<feature type="compositionally biased region" description="Acidic residues" evidence="6">
    <location>
        <begin position="535"/>
        <end position="559"/>
    </location>
</feature>
<dbReference type="GO" id="GO:0000981">
    <property type="term" value="F:DNA-binding transcription factor activity, RNA polymerase II-specific"/>
    <property type="evidence" value="ECO:0007669"/>
    <property type="project" value="TreeGrafter"/>
</dbReference>
<dbReference type="PROSITE" id="PS00028">
    <property type="entry name" value="ZINC_FINGER_C2H2_1"/>
    <property type="match status" value="8"/>
</dbReference>
<feature type="domain" description="C2H2-type" evidence="7">
    <location>
        <begin position="766"/>
        <end position="794"/>
    </location>
</feature>
<dbReference type="Proteomes" id="UP000678499">
    <property type="component" value="Unassembled WGS sequence"/>
</dbReference>
<dbReference type="SMART" id="SM00355">
    <property type="entry name" value="ZnF_C2H2"/>
    <property type="match status" value="15"/>
</dbReference>
<feature type="domain" description="C2H2-type" evidence="7">
    <location>
        <begin position="892"/>
        <end position="920"/>
    </location>
</feature>
<feature type="region of interest" description="Disordered" evidence="6">
    <location>
        <begin position="91"/>
        <end position="207"/>
    </location>
</feature>
<evidence type="ECO:0000256" key="6">
    <source>
        <dbReference type="SAM" id="MobiDB-lite"/>
    </source>
</evidence>
<dbReference type="InterPro" id="IPR033776">
    <property type="entry name" value="COMMD1_N"/>
</dbReference>
<name>A0A7R9BZ76_9CRUS</name>
<dbReference type="AlphaFoldDB" id="A0A7R9BZ76"/>
<keyword evidence="1" id="KW-0479">Metal-binding</keyword>
<dbReference type="PROSITE" id="PS50157">
    <property type="entry name" value="ZINC_FINGER_C2H2_2"/>
    <property type="match status" value="5"/>
</dbReference>
<dbReference type="EMBL" id="OA887127">
    <property type="protein sequence ID" value="CAD7283250.1"/>
    <property type="molecule type" value="Genomic_DNA"/>
</dbReference>
<evidence type="ECO:0000259" key="7">
    <source>
        <dbReference type="PROSITE" id="PS50157"/>
    </source>
</evidence>
<accession>A0A7R9BZ76</accession>
<keyword evidence="2" id="KW-0677">Repeat</keyword>
<keyword evidence="4" id="KW-0862">Zinc</keyword>
<evidence type="ECO:0000256" key="2">
    <source>
        <dbReference type="ARBA" id="ARBA00022737"/>
    </source>
</evidence>
<dbReference type="PANTHER" id="PTHR24408:SF58">
    <property type="entry name" value="TRANSCRIPTION FACTOR (TFIIIA), PUTATIVE (AFU_ORTHOLOGUE AFUA_1G05150)-RELATED"/>
    <property type="match status" value="1"/>
</dbReference>
<dbReference type="InterPro" id="IPR036236">
    <property type="entry name" value="Znf_C2H2_sf"/>
</dbReference>
<dbReference type="OrthoDB" id="4748970at2759"/>
<dbReference type="InterPro" id="IPR013087">
    <property type="entry name" value="Znf_C2H2_type"/>
</dbReference>
<dbReference type="GO" id="GO:0043565">
    <property type="term" value="F:sequence-specific DNA binding"/>
    <property type="evidence" value="ECO:0007669"/>
    <property type="project" value="TreeGrafter"/>
</dbReference>
<feature type="region of interest" description="Disordered" evidence="6">
    <location>
        <begin position="526"/>
        <end position="559"/>
    </location>
</feature>
<dbReference type="Pfam" id="PF17221">
    <property type="entry name" value="COMMD1_N"/>
    <property type="match status" value="1"/>
</dbReference>
<keyword evidence="9" id="KW-1185">Reference proteome</keyword>
<feature type="compositionally biased region" description="Acidic residues" evidence="6">
    <location>
        <begin position="172"/>
        <end position="183"/>
    </location>
</feature>
<dbReference type="GO" id="GO:0005634">
    <property type="term" value="C:nucleus"/>
    <property type="evidence" value="ECO:0007669"/>
    <property type="project" value="TreeGrafter"/>
</dbReference>
<sequence length="1194" mass="135564">MGSTSGMCTVCSEKIFFASSYSTLELSTPLRNYDSIRQFVTKYGIVDKTATGEHVCCKCFALAQTCDELLSMFWSNVNEFRANRKRMEPVEGKIQIEDRTKTAPRFGGPAPNSASGSDKKRGRPRKTTVPVEETVPKLVARPAPEVPSTSRTGGAHKMSLRQNAPRSKRFDDDMESNDDEDASGDVKPRRKRKSSIKPRKSVSNESSGLKCADCDFVAKSQLFLSRHYRRMHALTDGVACIDCCRSFSSAEECDSHFQDTHSASYLGRISCIDCRQVLNPDSFPGHVESFHNSRLRRSRVEKRESGLYYFFCKFCTYLAPDVQGLKMHVPNFHPGHKTFCCLDCDEEFYTCELLKSHEAKCHEKVARTVVGMDCCVCAQPIEGRGLNKFLSAVLKCGVNVKDFLVKMESLRPDVGTDAFEVCVDCYGFVVACDEFLSVFWSKIRDLRNRRPGFFVDQDAEGHEMLDIPKPVEDPDESVHQTRSMTRRKRNSAETNDQAEQQVNVNAIYKKYKLAKTAIVIRPLTDKEDHGPANLDEMEEDDEFFDDDGDEDHYDDDLDETLPTHELPAIIMSEESAKKQVHFSEQQQQQPTKKPRLAPTSPQKKPIFPVVEPRSTPGSSTSADQALLKWLRSSSVRKQCEECEEQFASLPSLYKHYRNSHAKPGGALCWECGRSFETVAGYEEHMEKHYAGVLNKAACIECRRVMSADSVESHVANSHQGKPVRTLGERIESGQEFERCRLCRFIAPLRSQYELHMCMVHPEAKPFYCDVCGRTFMLRESSLAHKAKKHLGEARFMCPLCPDLQFYSIHRFKEHKRGHVDPGSNYKLCPDCGEIVLRTNYTNHMSKHNKEKGEVRLFTCELCGNQYTSKRSMQDHMARKHDIGEVCHVKSTVACERCGRVFNYRSAYIGHMFIDHGEELPGLKKYICEHCGKVFYVRKHYTNHTRKVHGRLIGKELMCSLCYSVEPEKRAFIAHLKSVHDVRATTETVTNYILNQDLNPANAEEVILKEMAPVGIEKLFAAICERLVRSNVTESEVNSLRESLMPDVDVDVFKLLYKRFTLLLKNISSSDMGDQQLDAYLTSMVKKKDSGLTFDDAWALGEWWKKNRSSVSSSLAKQTLWDPQLSSVSARVTASVPVDPESKGPSEKHAIFQLETENPEKKIVFRASAAAVEALLMELRAVDREIRRCCGQRDE</sequence>
<protein>
    <recommendedName>
        <fullName evidence="7">C2H2-type domain-containing protein</fullName>
    </recommendedName>
</protein>
<feature type="region of interest" description="Disordered" evidence="6">
    <location>
        <begin position="465"/>
        <end position="498"/>
    </location>
</feature>
<gene>
    <name evidence="8" type="ORF">NMOB1V02_LOCUS10866</name>
</gene>
<feature type="domain" description="C2H2-type" evidence="7">
    <location>
        <begin position="857"/>
        <end position="880"/>
    </location>
</feature>
<reference evidence="8" key="1">
    <citation type="submission" date="2020-11" db="EMBL/GenBank/DDBJ databases">
        <authorList>
            <person name="Tran Van P."/>
        </authorList>
    </citation>
    <scope>NUCLEOTIDE SEQUENCE</scope>
</reference>
<evidence type="ECO:0000256" key="3">
    <source>
        <dbReference type="ARBA" id="ARBA00022771"/>
    </source>
</evidence>
<dbReference type="PANTHER" id="PTHR24408">
    <property type="entry name" value="ZINC FINGER PROTEIN"/>
    <property type="match status" value="1"/>
</dbReference>
<feature type="domain" description="C2H2-type" evidence="7">
    <location>
        <begin position="925"/>
        <end position="948"/>
    </location>
</feature>
<dbReference type="GO" id="GO:0008270">
    <property type="term" value="F:zinc ion binding"/>
    <property type="evidence" value="ECO:0007669"/>
    <property type="project" value="UniProtKB-KW"/>
</dbReference>
<feature type="compositionally biased region" description="Basic and acidic residues" evidence="6">
    <location>
        <begin position="91"/>
        <end position="101"/>
    </location>
</feature>